<dbReference type="EMBL" id="BART01033620">
    <property type="protein sequence ID" value="GAH09313.1"/>
    <property type="molecule type" value="Genomic_DNA"/>
</dbReference>
<evidence type="ECO:0000313" key="2">
    <source>
        <dbReference type="EMBL" id="GAH09313.1"/>
    </source>
</evidence>
<gene>
    <name evidence="2" type="ORF">S01H4_57708</name>
</gene>
<protein>
    <submittedName>
        <fullName evidence="2">Uncharacterized protein</fullName>
    </submittedName>
</protein>
<comment type="caution">
    <text evidence="2">The sequence shown here is derived from an EMBL/GenBank/DDBJ whole genome shotgun (WGS) entry which is preliminary data.</text>
</comment>
<sequence length="31" mass="3440">TAEEFKEIQDKAEALMEVNNEDNISGDSQSP</sequence>
<feature type="region of interest" description="Disordered" evidence="1">
    <location>
        <begin position="1"/>
        <end position="31"/>
    </location>
</feature>
<accession>X1EKX3</accession>
<reference evidence="2" key="1">
    <citation type="journal article" date="2014" name="Front. Microbiol.">
        <title>High frequency of phylogenetically diverse reductive dehalogenase-homologous genes in deep subseafloor sedimentary metagenomes.</title>
        <authorList>
            <person name="Kawai M."/>
            <person name="Futagami T."/>
            <person name="Toyoda A."/>
            <person name="Takaki Y."/>
            <person name="Nishi S."/>
            <person name="Hori S."/>
            <person name="Arai W."/>
            <person name="Tsubouchi T."/>
            <person name="Morono Y."/>
            <person name="Uchiyama I."/>
            <person name="Ito T."/>
            <person name="Fujiyama A."/>
            <person name="Inagaki F."/>
            <person name="Takami H."/>
        </authorList>
    </citation>
    <scope>NUCLEOTIDE SEQUENCE</scope>
    <source>
        <strain evidence="2">Expedition CK06-06</strain>
    </source>
</reference>
<name>X1EKX3_9ZZZZ</name>
<feature type="compositionally biased region" description="Polar residues" evidence="1">
    <location>
        <begin position="21"/>
        <end position="31"/>
    </location>
</feature>
<evidence type="ECO:0000256" key="1">
    <source>
        <dbReference type="SAM" id="MobiDB-lite"/>
    </source>
</evidence>
<proteinExistence type="predicted"/>
<dbReference type="AlphaFoldDB" id="X1EKX3"/>
<organism evidence="2">
    <name type="scientific">marine sediment metagenome</name>
    <dbReference type="NCBI Taxonomy" id="412755"/>
    <lineage>
        <taxon>unclassified sequences</taxon>
        <taxon>metagenomes</taxon>
        <taxon>ecological metagenomes</taxon>
    </lineage>
</organism>
<feature type="non-terminal residue" evidence="2">
    <location>
        <position position="1"/>
    </location>
</feature>
<feature type="compositionally biased region" description="Basic and acidic residues" evidence="1">
    <location>
        <begin position="1"/>
        <end position="14"/>
    </location>
</feature>